<gene>
    <name evidence="1" type="ORF">SD1D_1153</name>
</gene>
<protein>
    <recommendedName>
        <fullName evidence="3">Twitching motility protein PilT</fullName>
    </recommendedName>
</protein>
<evidence type="ECO:0008006" key="3">
    <source>
        <dbReference type="Google" id="ProtNLM"/>
    </source>
</evidence>
<dbReference type="KEGG" id="hsd:SD1D_1153"/>
<organism evidence="1 2">
    <name type="scientific">Herbinix luporum</name>
    <dbReference type="NCBI Taxonomy" id="1679721"/>
    <lineage>
        <taxon>Bacteria</taxon>
        <taxon>Bacillati</taxon>
        <taxon>Bacillota</taxon>
        <taxon>Clostridia</taxon>
        <taxon>Lachnospirales</taxon>
        <taxon>Lachnospiraceae</taxon>
        <taxon>Herbinix</taxon>
    </lineage>
</organism>
<sequence length="149" mass="17020">MRAHHKEEITLIQIIAGSKGKGKTKVLIEKVNKEVNVAKGNIVYLDKNNKRIHELSNKIRLINVTDYPIDNHDEFLGFLCGIISCDHDIESIYLDSFLTIAFVSEDNIEQVYKKLEQIANHFKVNLCISISLNEDQLPDNMKKNVIVSL</sequence>
<dbReference type="Proteomes" id="UP000196053">
    <property type="component" value="Chromosome I"/>
</dbReference>
<proteinExistence type="predicted"/>
<keyword evidence="2" id="KW-1185">Reference proteome</keyword>
<dbReference type="EMBL" id="LN879430">
    <property type="protein sequence ID" value="CUH92699.1"/>
    <property type="molecule type" value="Genomic_DNA"/>
</dbReference>
<evidence type="ECO:0000313" key="2">
    <source>
        <dbReference type="Proteomes" id="UP000196053"/>
    </source>
</evidence>
<evidence type="ECO:0000313" key="1">
    <source>
        <dbReference type="EMBL" id="CUH92699.1"/>
    </source>
</evidence>
<name>A0A0K8J5R9_9FIRM</name>
<dbReference type="AlphaFoldDB" id="A0A0K8J5R9"/>
<reference evidence="2" key="1">
    <citation type="submission" date="2015-09" db="EMBL/GenBank/DDBJ databases">
        <authorList>
            <person name="Wibberg D."/>
        </authorList>
    </citation>
    <scope>NUCLEOTIDE SEQUENCE [LARGE SCALE GENOMIC DNA]</scope>
    <source>
        <strain evidence="2">SD1D</strain>
    </source>
</reference>
<accession>A0A0K8J5R9</accession>